<evidence type="ECO:0000313" key="3">
    <source>
        <dbReference type="Proteomes" id="UP000215214"/>
    </source>
</evidence>
<dbReference type="Gene3D" id="2.40.128.110">
    <property type="entry name" value="Lipid/polyisoprenoid-binding, YceI-like"/>
    <property type="match status" value="1"/>
</dbReference>
<dbReference type="InterPro" id="IPR007372">
    <property type="entry name" value="Lipid/polyisoprenoid-bd_YceI"/>
</dbReference>
<organism evidence="2 3">
    <name type="scientific">Tenacibaculum jejuense</name>
    <dbReference type="NCBI Taxonomy" id="584609"/>
    <lineage>
        <taxon>Bacteria</taxon>
        <taxon>Pseudomonadati</taxon>
        <taxon>Bacteroidota</taxon>
        <taxon>Flavobacteriia</taxon>
        <taxon>Flavobacteriales</taxon>
        <taxon>Flavobacteriaceae</taxon>
        <taxon>Tenacibaculum</taxon>
    </lineage>
</organism>
<dbReference type="OrthoDB" id="9811006at2"/>
<proteinExistence type="predicted"/>
<dbReference type="Proteomes" id="UP000215214">
    <property type="component" value="Chromosome TJEJU"/>
</dbReference>
<dbReference type="AlphaFoldDB" id="A0A238U4P7"/>
<dbReference type="PANTHER" id="PTHR34406">
    <property type="entry name" value="PROTEIN YCEI"/>
    <property type="match status" value="1"/>
</dbReference>
<protein>
    <recommendedName>
        <fullName evidence="1">Lipid/polyisoprenoid-binding YceI-like domain-containing protein</fullName>
    </recommendedName>
</protein>
<reference evidence="2 3" key="1">
    <citation type="submission" date="2017-07" db="EMBL/GenBank/DDBJ databases">
        <authorList>
            <person name="Sun Z.S."/>
            <person name="Albrecht U."/>
            <person name="Echele G."/>
            <person name="Lee C.C."/>
        </authorList>
    </citation>
    <scope>NUCLEOTIDE SEQUENCE [LARGE SCALE GENOMIC DNA]</scope>
    <source>
        <strain evidence="3">type strain: KCTC 22618</strain>
    </source>
</reference>
<evidence type="ECO:0000313" key="2">
    <source>
        <dbReference type="EMBL" id="SNR14072.1"/>
    </source>
</evidence>
<name>A0A238U4P7_9FLAO</name>
<accession>A0A238U4P7</accession>
<dbReference type="SMART" id="SM00867">
    <property type="entry name" value="YceI"/>
    <property type="match status" value="1"/>
</dbReference>
<sequence length="177" mass="19989">MKKIIPLMLVFLSAFQIHSQKLTQDVSKTTVVFKIKYFGSYVDALFTKVDIDGNFDQKDLESSFLNATIDVNSFDTNNSYRDKILSEDYFDVKNHPTITLKSTEIEKVAVNLYNLKADLNIKGTTKSVTLPLIVSENGNKISIKSGFTIDRLDYKVGKSSFLLSRKVITNVNFLAVK</sequence>
<dbReference type="Pfam" id="PF04264">
    <property type="entry name" value="YceI"/>
    <property type="match status" value="1"/>
</dbReference>
<dbReference type="RefSeq" id="WP_095068939.1">
    <property type="nucleotide sequence ID" value="NZ_LT899436.1"/>
</dbReference>
<dbReference type="EMBL" id="LT899436">
    <property type="protein sequence ID" value="SNR14072.1"/>
    <property type="molecule type" value="Genomic_DNA"/>
</dbReference>
<evidence type="ECO:0000259" key="1">
    <source>
        <dbReference type="SMART" id="SM00867"/>
    </source>
</evidence>
<keyword evidence="3" id="KW-1185">Reference proteome</keyword>
<dbReference type="KEGG" id="tje:TJEJU_0272"/>
<dbReference type="PANTHER" id="PTHR34406:SF1">
    <property type="entry name" value="PROTEIN YCEI"/>
    <property type="match status" value="1"/>
</dbReference>
<gene>
    <name evidence="2" type="ORF">TJEJU_0272</name>
</gene>
<dbReference type="InterPro" id="IPR036761">
    <property type="entry name" value="TTHA0802/YceI-like_sf"/>
</dbReference>
<feature type="domain" description="Lipid/polyisoprenoid-binding YceI-like" evidence="1">
    <location>
        <begin position="21"/>
        <end position="176"/>
    </location>
</feature>
<dbReference type="SUPFAM" id="SSF101874">
    <property type="entry name" value="YceI-like"/>
    <property type="match status" value="1"/>
</dbReference>